<comment type="caution">
    <text evidence="1">The sequence shown here is derived from an EMBL/GenBank/DDBJ whole genome shotgun (WGS) entry which is preliminary data.</text>
</comment>
<reference evidence="1 2" key="1">
    <citation type="submission" date="2024-07" db="EMBL/GenBank/DDBJ databases">
        <title>Section-level genome sequencing and comparative genomics of Aspergillus sections Usti and Cavernicolus.</title>
        <authorList>
            <consortium name="Lawrence Berkeley National Laboratory"/>
            <person name="Nybo J.L."/>
            <person name="Vesth T.C."/>
            <person name="Theobald S."/>
            <person name="Frisvad J.C."/>
            <person name="Larsen T.O."/>
            <person name="Kjaerboelling I."/>
            <person name="Rothschild-Mancinelli K."/>
            <person name="Lyhne E.K."/>
            <person name="Kogle M.E."/>
            <person name="Barry K."/>
            <person name="Clum A."/>
            <person name="Na H."/>
            <person name="Ledsgaard L."/>
            <person name="Lin J."/>
            <person name="Lipzen A."/>
            <person name="Kuo A."/>
            <person name="Riley R."/>
            <person name="Mondo S."/>
            <person name="LaButti K."/>
            <person name="Haridas S."/>
            <person name="Pangalinan J."/>
            <person name="Salamov A.A."/>
            <person name="Simmons B.A."/>
            <person name="Magnuson J.K."/>
            <person name="Chen J."/>
            <person name="Drula E."/>
            <person name="Henrissat B."/>
            <person name="Wiebenga A."/>
            <person name="Lubbers R.J."/>
            <person name="Gomes A.C."/>
            <person name="Macurrencykelacurrency M.R."/>
            <person name="Stajich J."/>
            <person name="Grigoriev I.V."/>
            <person name="Mortensen U.H."/>
            <person name="De vries R.P."/>
            <person name="Baker S.E."/>
            <person name="Andersen M.R."/>
        </authorList>
    </citation>
    <scope>NUCLEOTIDE SEQUENCE [LARGE SCALE GENOMIC DNA]</scope>
    <source>
        <strain evidence="1 2">CBS 756.74</strain>
    </source>
</reference>
<evidence type="ECO:0000313" key="2">
    <source>
        <dbReference type="Proteomes" id="UP001610444"/>
    </source>
</evidence>
<organism evidence="1 2">
    <name type="scientific">Aspergillus pseudodeflectus</name>
    <dbReference type="NCBI Taxonomy" id="176178"/>
    <lineage>
        <taxon>Eukaryota</taxon>
        <taxon>Fungi</taxon>
        <taxon>Dikarya</taxon>
        <taxon>Ascomycota</taxon>
        <taxon>Pezizomycotina</taxon>
        <taxon>Eurotiomycetes</taxon>
        <taxon>Eurotiomycetidae</taxon>
        <taxon>Eurotiales</taxon>
        <taxon>Aspergillaceae</taxon>
        <taxon>Aspergillus</taxon>
        <taxon>Aspergillus subgen. Nidulantes</taxon>
    </lineage>
</organism>
<dbReference type="GeneID" id="98164199"/>
<gene>
    <name evidence="1" type="ORF">BJX68DRAFT_36824</name>
</gene>
<protein>
    <recommendedName>
        <fullName evidence="3">LITAF domain-containing protein</fullName>
    </recommendedName>
</protein>
<evidence type="ECO:0000313" key="1">
    <source>
        <dbReference type="EMBL" id="KAL2836372.1"/>
    </source>
</evidence>
<name>A0ABR4J9G1_9EURO</name>
<dbReference type="Proteomes" id="UP001610444">
    <property type="component" value="Unassembled WGS sequence"/>
</dbReference>
<sequence>MPKAHTQRSTSVCMHHCLTTANLPIHPTQYIPPTTNLTSSNHEARIRQYIRKYPTAAHMRTPTPPRDPIGWPRNRNRTYMQCKGNQSQTTRKETENLIFLHTVSHEFSAGHDNSMCVGCYMVLTAGFLYHLVGYEYLSYCLGCLNYRGSEAFGWWLKGSRLRTRVSDKSCQSCLGLEGLKVF</sequence>
<keyword evidence="2" id="KW-1185">Reference proteome</keyword>
<dbReference type="RefSeq" id="XP_070892054.1">
    <property type="nucleotide sequence ID" value="XM_071049035.1"/>
</dbReference>
<accession>A0ABR4J9G1</accession>
<evidence type="ECO:0008006" key="3">
    <source>
        <dbReference type="Google" id="ProtNLM"/>
    </source>
</evidence>
<proteinExistence type="predicted"/>
<dbReference type="EMBL" id="JBFXLR010000117">
    <property type="protein sequence ID" value="KAL2836372.1"/>
    <property type="molecule type" value="Genomic_DNA"/>
</dbReference>